<proteinExistence type="predicted"/>
<accession>A0AA97BAY7</accession>
<dbReference type="AlphaFoldDB" id="A0AA97BAY7"/>
<organism evidence="1">
    <name type="scientific">Thermoleptolyngbya oregonensis NK1-22</name>
    <dbReference type="NCBI Taxonomy" id="2547457"/>
    <lineage>
        <taxon>Bacteria</taxon>
        <taxon>Bacillati</taxon>
        <taxon>Cyanobacteriota</taxon>
        <taxon>Cyanophyceae</taxon>
        <taxon>Oculatellales</taxon>
        <taxon>Oculatellaceae</taxon>
        <taxon>Thermoleptolyngbya</taxon>
    </lineage>
</organism>
<sequence>MNVLNARLLGSAIGALITATAIIPPEAIAPASVELVEPVEPVEPLSNNGSTQIEIIPGNGFYWLRGYSYVAGQPPQIPPVPVGAMGVVYDATGRCIGRFEQRQFVFLDADSVQCVGIPPAPPVVYQTQTAQGGQG</sequence>
<dbReference type="RefSeq" id="WP_316789513.1">
    <property type="nucleotide sequence ID" value="NZ_CP053540.1"/>
</dbReference>
<evidence type="ECO:0000313" key="1">
    <source>
        <dbReference type="EMBL" id="WOB45490.1"/>
    </source>
</evidence>
<dbReference type="KEGG" id="tog:HNI00_21910"/>
<name>A0AA97BAY7_9CYAN</name>
<gene>
    <name evidence="1" type="ORF">HNI00_21910</name>
</gene>
<dbReference type="EMBL" id="CP053540">
    <property type="protein sequence ID" value="WOB45490.1"/>
    <property type="molecule type" value="Genomic_DNA"/>
</dbReference>
<protein>
    <submittedName>
        <fullName evidence="1">Uncharacterized protein</fullName>
    </submittedName>
</protein>
<reference evidence="1" key="1">
    <citation type="submission" date="2020-05" db="EMBL/GenBank/DDBJ databases">
        <authorList>
            <person name="Zhu T."/>
            <person name="Keshari N."/>
            <person name="Lu X."/>
        </authorList>
    </citation>
    <scope>NUCLEOTIDE SEQUENCE</scope>
    <source>
        <strain evidence="1">NK1-22</strain>
    </source>
</reference>